<feature type="compositionally biased region" description="Acidic residues" evidence="1">
    <location>
        <begin position="354"/>
        <end position="363"/>
    </location>
</feature>
<feature type="compositionally biased region" description="Acidic residues" evidence="1">
    <location>
        <begin position="991"/>
        <end position="1011"/>
    </location>
</feature>
<feature type="compositionally biased region" description="Acidic residues" evidence="1">
    <location>
        <begin position="929"/>
        <end position="946"/>
    </location>
</feature>
<organism evidence="2">
    <name type="scientific">Trypanosoma vivax (strain Y486)</name>
    <dbReference type="NCBI Taxonomy" id="1055687"/>
    <lineage>
        <taxon>Eukaryota</taxon>
        <taxon>Discoba</taxon>
        <taxon>Euglenozoa</taxon>
        <taxon>Kinetoplastea</taxon>
        <taxon>Metakinetoplastina</taxon>
        <taxon>Trypanosomatida</taxon>
        <taxon>Trypanosomatidae</taxon>
        <taxon>Trypanosoma</taxon>
        <taxon>Duttonella</taxon>
    </lineage>
</organism>
<feature type="compositionally biased region" description="Basic residues" evidence="1">
    <location>
        <begin position="36"/>
        <end position="48"/>
    </location>
</feature>
<gene>
    <name evidence="2" type="ORF">TVY486_0701990</name>
</gene>
<feature type="region of interest" description="Disordered" evidence="1">
    <location>
        <begin position="343"/>
        <end position="372"/>
    </location>
</feature>
<feature type="compositionally biased region" description="Acidic residues" evidence="1">
    <location>
        <begin position="905"/>
        <end position="918"/>
    </location>
</feature>
<feature type="compositionally biased region" description="Basic and acidic residues" evidence="1">
    <location>
        <begin position="200"/>
        <end position="209"/>
    </location>
</feature>
<feature type="compositionally biased region" description="Basic and acidic residues" evidence="1">
    <location>
        <begin position="981"/>
        <end position="990"/>
    </location>
</feature>
<feature type="compositionally biased region" description="Basic and acidic residues" evidence="1">
    <location>
        <begin position="49"/>
        <end position="59"/>
    </location>
</feature>
<feature type="region of interest" description="Disordered" evidence="1">
    <location>
        <begin position="887"/>
        <end position="1012"/>
    </location>
</feature>
<feature type="compositionally biased region" description="Polar residues" evidence="1">
    <location>
        <begin position="65"/>
        <end position="75"/>
    </location>
</feature>
<evidence type="ECO:0000313" key="2">
    <source>
        <dbReference type="EMBL" id="CCC48862.1"/>
    </source>
</evidence>
<dbReference type="EMBL" id="HE573023">
    <property type="protein sequence ID" value="CCC48862.1"/>
    <property type="molecule type" value="Genomic_DNA"/>
</dbReference>
<feature type="compositionally biased region" description="Acidic residues" evidence="1">
    <location>
        <begin position="189"/>
        <end position="199"/>
    </location>
</feature>
<evidence type="ECO:0000256" key="1">
    <source>
        <dbReference type="SAM" id="MobiDB-lite"/>
    </source>
</evidence>
<feature type="compositionally biased region" description="Low complexity" evidence="1">
    <location>
        <begin position="963"/>
        <end position="976"/>
    </location>
</feature>
<protein>
    <submittedName>
        <fullName evidence="2">Uncharacterized protein</fullName>
    </submittedName>
</protein>
<proteinExistence type="predicted"/>
<feature type="region of interest" description="Disordered" evidence="1">
    <location>
        <begin position="164"/>
        <end position="218"/>
    </location>
</feature>
<name>G0TY17_TRYVY</name>
<feature type="compositionally biased region" description="Basic and acidic residues" evidence="1">
    <location>
        <begin position="887"/>
        <end position="904"/>
    </location>
</feature>
<reference evidence="2" key="1">
    <citation type="journal article" date="2012" name="Proc. Natl. Acad. Sci. U.S.A.">
        <title>Antigenic diversity is generated by distinct evolutionary mechanisms in African trypanosome species.</title>
        <authorList>
            <person name="Jackson A.P."/>
            <person name="Berry A."/>
            <person name="Aslett M."/>
            <person name="Allison H.C."/>
            <person name="Burton P."/>
            <person name="Vavrova-Anderson J."/>
            <person name="Brown R."/>
            <person name="Browne H."/>
            <person name="Corton N."/>
            <person name="Hauser H."/>
            <person name="Gamble J."/>
            <person name="Gilderthorp R."/>
            <person name="Marcello L."/>
            <person name="McQuillan J."/>
            <person name="Otto T.D."/>
            <person name="Quail M.A."/>
            <person name="Sanders M.J."/>
            <person name="van Tonder A."/>
            <person name="Ginger M.L."/>
            <person name="Field M.C."/>
            <person name="Barry J.D."/>
            <person name="Hertz-Fowler C."/>
            <person name="Berriman M."/>
        </authorList>
    </citation>
    <scope>NUCLEOTIDE SEQUENCE</scope>
    <source>
        <strain evidence="2">Y486</strain>
    </source>
</reference>
<accession>G0TY17</accession>
<sequence length="1489" mass="168674">MPPASGTGRRKGSEAPRKGRGTNVAARKGRNSSVKDRRHHQQYTRRQQRHPDTSGDHRARPPTHRAQQSARSNNTNIHLAAQVASELRSELGMFKARLNAVDIFGAGLSEVLKMVPPPFIQQHLPEDVRPLRSYLGKFERGAPHSAQAFIMWYEWAEYELNKGKGHSKHSKKFTGGKWHGNGAASKMGEEEEEEEEDGANETREAEKGGAKLSQTRMSLSRTVNERGHVRALLQMCVRHNSARRKEGQHALINHLKSKIADDVDCRSLKSLRETAHHTLPYALSRMILGMVTEDLAMILLHTHTLYLTLNNTAVTPSVILSLIGEEIALDTRLKATKARLDAHLSSRRGTQQTEEPEEWDDFDPDKINDPTKGERNQRIVAAVFAMSAITASSKKVSLDDARVLAHYLCFAYIEQKATRVLTATLLMKTLERFPLLWEDESVVMWISRTFFLYPKLEYFRPECVQLLLRLMTMEHKPALTMKLLPVSVRDYMSMDPLEPSTVEQLANALFRKEQVTAVHPMVHPVWDDWFELLVQRCAAGESLQEHLSTMMHNAIAPYRRGNADIPRRTLFQQLVARLGQLAVQSADVHQRVEMLQIASKTVGYGRDAMAKPTDMAELRLMPLEVIDVKVHDLIQQYRITQDADPSAHANRTWVLRELRACLNVPLREGVVCTYANDAALALLQFGFFPPCGTSDDSCMNRAIYLFADLYSFTYSASLSRPKCTVDPLSIIGSYLEAEEKGKTRYMTGSTHAAFRKARNCIVEALENSAKRSVLFYEERDIQVLLVLLFLVLSTDDYSNEDAKALAISTTPDLCQFFQNGTLETLDLFYDVLMALVIRPASPIHVMPLMACVRRIATGYMLKFARYVRSRATLDLILAPLREAYHTDDREKARQAKAKGDKSAGSEEDSDDVNEDDDRVGEGDGPEAYVESEEDGDMAGSADEEVATECLESGGSESGDGTKSSASETETESVTSVDENDDGKGGGREEADIGEDLEEHGEEESELEEEEAPTQHYINALKGMIGDVDLQFVYPADRSNRDKSDVMRAIQIAARVGSSMRSPLTIHIFQVLLAVCRENVKSHDDVIFNNAVSSVQMIMMTKHRYFGCFVAAEDLFQLLSDIQSYCRKVDRVLVRKEGLSVQHSVAIRRRMSQLKDVALRVFHFIAFLAYKNHAGEDVRLTLLEFYKSIFYDRGWDEKKRLPSIKRDMHHYRHGFAWALLPAAFEKFSEISAIKGPQRVRVFKGCCHIIEAVLPRLSGTGAALRGTAASAVIGLLQSVSIHEVYAMKFTLLYDYLHCLKMVLKYNSRVQLDTAWAAEVVREAVDNDSLMLSSASIRLLAAMERLLGLVPRARETKVPTPVSVLYQQYEKRGRKEKAAFYRRAKRVREKVVKALAAYRNGELTDAEKAAKRHRREKLRINDRIERQMIRAERSQLLTKEEREEKRKHILMAKQERIARNRERKRRLHEQRERAFQRWREKKLAEAAAASGK</sequence>
<feature type="compositionally biased region" description="Basic residues" evidence="1">
    <location>
        <begin position="164"/>
        <end position="174"/>
    </location>
</feature>
<feature type="region of interest" description="Disordered" evidence="1">
    <location>
        <begin position="1"/>
        <end position="75"/>
    </location>
</feature>